<evidence type="ECO:0000256" key="1">
    <source>
        <dbReference type="SAM" id="MobiDB-lite"/>
    </source>
</evidence>
<dbReference type="AlphaFoldDB" id="A0A5B7D055"/>
<dbReference type="Proteomes" id="UP000324222">
    <property type="component" value="Unassembled WGS sequence"/>
</dbReference>
<accession>A0A5B7D055</accession>
<feature type="compositionally biased region" description="Basic residues" evidence="1">
    <location>
        <begin position="80"/>
        <end position="90"/>
    </location>
</feature>
<comment type="caution">
    <text evidence="2">The sequence shown here is derived from an EMBL/GenBank/DDBJ whole genome shotgun (WGS) entry which is preliminary data.</text>
</comment>
<feature type="region of interest" description="Disordered" evidence="1">
    <location>
        <begin position="66"/>
        <end position="90"/>
    </location>
</feature>
<evidence type="ECO:0000313" key="2">
    <source>
        <dbReference type="EMBL" id="MPC15090.1"/>
    </source>
</evidence>
<organism evidence="2 3">
    <name type="scientific">Portunus trituberculatus</name>
    <name type="common">Swimming crab</name>
    <name type="synonym">Neptunus trituberculatus</name>
    <dbReference type="NCBI Taxonomy" id="210409"/>
    <lineage>
        <taxon>Eukaryota</taxon>
        <taxon>Metazoa</taxon>
        <taxon>Ecdysozoa</taxon>
        <taxon>Arthropoda</taxon>
        <taxon>Crustacea</taxon>
        <taxon>Multicrustacea</taxon>
        <taxon>Malacostraca</taxon>
        <taxon>Eumalacostraca</taxon>
        <taxon>Eucarida</taxon>
        <taxon>Decapoda</taxon>
        <taxon>Pleocyemata</taxon>
        <taxon>Brachyura</taxon>
        <taxon>Eubrachyura</taxon>
        <taxon>Portunoidea</taxon>
        <taxon>Portunidae</taxon>
        <taxon>Portuninae</taxon>
        <taxon>Portunus</taxon>
    </lineage>
</organism>
<name>A0A5B7D055_PORTR</name>
<reference evidence="2 3" key="1">
    <citation type="submission" date="2019-05" db="EMBL/GenBank/DDBJ databases">
        <title>Another draft genome of Portunus trituberculatus and its Hox gene families provides insights of decapod evolution.</title>
        <authorList>
            <person name="Jeong J.-H."/>
            <person name="Song I."/>
            <person name="Kim S."/>
            <person name="Choi T."/>
            <person name="Kim D."/>
            <person name="Ryu S."/>
            <person name="Kim W."/>
        </authorList>
    </citation>
    <scope>NUCLEOTIDE SEQUENCE [LARGE SCALE GENOMIC DNA]</scope>
    <source>
        <tissue evidence="2">Muscle</tissue>
    </source>
</reference>
<proteinExistence type="predicted"/>
<gene>
    <name evidence="2" type="ORF">E2C01_007873</name>
</gene>
<dbReference type="EMBL" id="VSRR010000401">
    <property type="protein sequence ID" value="MPC15090.1"/>
    <property type="molecule type" value="Genomic_DNA"/>
</dbReference>
<keyword evidence="3" id="KW-1185">Reference proteome</keyword>
<evidence type="ECO:0000313" key="3">
    <source>
        <dbReference type="Proteomes" id="UP000324222"/>
    </source>
</evidence>
<protein>
    <submittedName>
        <fullName evidence="2">Uncharacterized protein</fullName>
    </submittedName>
</protein>
<sequence length="90" mass="10020">MSGALRSINQEAYWKLEVVPVCNQPRRTGRIHGARYRETDTPTDPFGFYTGFFGASLIYIFPAPGSHSGQEAASRDLNCTHKRRARGTSS</sequence>